<dbReference type="Pfam" id="PF01168">
    <property type="entry name" value="Ala_racemase_N"/>
    <property type="match status" value="1"/>
</dbReference>
<dbReference type="PIRSF" id="PIRSF004848">
    <property type="entry name" value="YBL036c_PLPDEIII"/>
    <property type="match status" value="1"/>
</dbReference>
<evidence type="ECO:0000313" key="7">
    <source>
        <dbReference type="Proteomes" id="UP000001730"/>
    </source>
</evidence>
<dbReference type="InterPro" id="IPR001608">
    <property type="entry name" value="Ala_racemase_N"/>
</dbReference>
<comment type="cofactor">
    <cofactor evidence="3">
        <name>pyridoxal 5'-phosphate</name>
        <dbReference type="ChEBI" id="CHEBI:597326"/>
    </cofactor>
</comment>
<dbReference type="HAMAP" id="MF_02087">
    <property type="entry name" value="PLP_homeostasis"/>
    <property type="match status" value="1"/>
</dbReference>
<dbReference type="EMBL" id="FM178379">
    <property type="protein sequence ID" value="CAQ78228.1"/>
    <property type="molecule type" value="Genomic_DNA"/>
</dbReference>
<dbReference type="HOGENOM" id="CLU_059988_0_1_6"/>
<comment type="function">
    <text evidence="2">Pyridoxal 5'-phosphate (PLP)-binding protein, which is involved in PLP homeostasis.</text>
</comment>
<evidence type="ECO:0000256" key="4">
    <source>
        <dbReference type="RuleBase" id="RU004514"/>
    </source>
</evidence>
<dbReference type="PROSITE" id="PS01211">
    <property type="entry name" value="UPF0001"/>
    <property type="match status" value="1"/>
</dbReference>
<dbReference type="NCBIfam" id="TIGR00044">
    <property type="entry name" value="YggS family pyridoxal phosphate-dependent enzyme"/>
    <property type="match status" value="1"/>
</dbReference>
<dbReference type="FunFam" id="3.20.20.10:FF:000004">
    <property type="entry name" value="Pyridoxal phosphate homeostasis protein"/>
    <property type="match status" value="1"/>
</dbReference>
<dbReference type="AlphaFoldDB" id="B6EMU9"/>
<dbReference type="PANTHER" id="PTHR10146">
    <property type="entry name" value="PROLINE SYNTHETASE CO-TRANSCRIBED BACTERIAL HOMOLOG PROTEIN"/>
    <property type="match status" value="1"/>
</dbReference>
<dbReference type="Gene3D" id="3.20.20.10">
    <property type="entry name" value="Alanine racemase"/>
    <property type="match status" value="1"/>
</dbReference>
<evidence type="ECO:0000259" key="5">
    <source>
        <dbReference type="Pfam" id="PF01168"/>
    </source>
</evidence>
<feature type="modified residue" description="N6-(pyridoxal phosphate)lysine" evidence="2 3">
    <location>
        <position position="36"/>
    </location>
</feature>
<dbReference type="Proteomes" id="UP000001730">
    <property type="component" value="Chromosome 1"/>
</dbReference>
<dbReference type="PANTHER" id="PTHR10146:SF14">
    <property type="entry name" value="PYRIDOXAL PHOSPHATE HOMEOSTASIS PROTEIN"/>
    <property type="match status" value="1"/>
</dbReference>
<dbReference type="InterPro" id="IPR011078">
    <property type="entry name" value="PyrdxlP_homeostasis"/>
</dbReference>
<keyword evidence="7" id="KW-1185">Reference proteome</keyword>
<protein>
    <recommendedName>
        <fullName evidence="2">Pyridoxal phosphate homeostasis protein</fullName>
        <shortName evidence="2">PLP homeostasis protein</shortName>
    </recommendedName>
</protein>
<name>B6EMU9_ALISL</name>
<keyword evidence="1 2" id="KW-0663">Pyridoxal phosphate</keyword>
<comment type="similarity">
    <text evidence="2 4">Belongs to the pyridoxal phosphate-binding protein YggS/PROSC family.</text>
</comment>
<dbReference type="InterPro" id="IPR029066">
    <property type="entry name" value="PLP-binding_barrel"/>
</dbReference>
<accession>B6EMU9</accession>
<gene>
    <name evidence="6" type="ordered locus">VSAL_I0543</name>
</gene>
<dbReference type="CDD" id="cd06824">
    <property type="entry name" value="PLPDE_III_Yggs_like"/>
    <property type="match status" value="1"/>
</dbReference>
<dbReference type="GO" id="GO:0030170">
    <property type="term" value="F:pyridoxal phosphate binding"/>
    <property type="evidence" value="ECO:0007669"/>
    <property type="project" value="UniProtKB-UniRule"/>
</dbReference>
<organism evidence="6 7">
    <name type="scientific">Aliivibrio salmonicida (strain LFI1238)</name>
    <name type="common">Vibrio salmonicida (strain LFI1238)</name>
    <dbReference type="NCBI Taxonomy" id="316275"/>
    <lineage>
        <taxon>Bacteria</taxon>
        <taxon>Pseudomonadati</taxon>
        <taxon>Pseudomonadota</taxon>
        <taxon>Gammaproteobacteria</taxon>
        <taxon>Vibrionales</taxon>
        <taxon>Vibrionaceae</taxon>
        <taxon>Aliivibrio</taxon>
    </lineage>
</organism>
<feature type="domain" description="Alanine racemase N-terminal" evidence="5">
    <location>
        <begin position="27"/>
        <end position="230"/>
    </location>
</feature>
<dbReference type="KEGG" id="vsa:VSAL_I0543"/>
<evidence type="ECO:0000256" key="2">
    <source>
        <dbReference type="HAMAP-Rule" id="MF_02087"/>
    </source>
</evidence>
<evidence type="ECO:0000313" key="6">
    <source>
        <dbReference type="EMBL" id="CAQ78228.1"/>
    </source>
</evidence>
<proteinExistence type="inferred from homology"/>
<reference evidence="6 7" key="1">
    <citation type="journal article" date="2008" name="BMC Genomics">
        <title>The genome sequence of the fish pathogen Aliivibrio salmonicida strain LFI1238 shows extensive evidence of gene decay.</title>
        <authorList>
            <person name="Hjerde E."/>
            <person name="Lorentzen M.S."/>
            <person name="Holden M.T."/>
            <person name="Seeger K."/>
            <person name="Paulsen S."/>
            <person name="Bason N."/>
            <person name="Churcher C."/>
            <person name="Harris D."/>
            <person name="Norbertczak H."/>
            <person name="Quail M.A."/>
            <person name="Sanders S."/>
            <person name="Thurston S."/>
            <person name="Parkhill J."/>
            <person name="Willassen N.P."/>
            <person name="Thomson N.R."/>
        </authorList>
    </citation>
    <scope>NUCLEOTIDE SEQUENCE [LARGE SCALE GENOMIC DNA]</scope>
    <source>
        <strain evidence="6 7">LFI1238</strain>
    </source>
</reference>
<sequence length="255" mass="28360">MTSIKQNIHQITLQIENSIQKCGRSPDSVQLLAVSKTKPIELLEQAIESGQHSFGENYVQEGVDKVHYFQKNHSNIELEWHFIGPIQSNKTRPIAEHFDWVHSIDRLKIAQRLNEQRPSDLGELNVLIQVNISSEDSKSGTTANEVMSLAAAIHAMPNLTLRGLMSIPANVSNYEEQLAAFKQLASIQNQLEAQYPQVDTLSMGMSGDIDAAIEAGSTMVRIGTAIFGARNYTNEVIIHSKRLLKIKNRNTNGTS</sequence>
<dbReference type="RefSeq" id="WP_012549352.1">
    <property type="nucleotide sequence ID" value="NC_011312.1"/>
</dbReference>
<evidence type="ECO:0000256" key="1">
    <source>
        <dbReference type="ARBA" id="ARBA00022898"/>
    </source>
</evidence>
<evidence type="ECO:0000256" key="3">
    <source>
        <dbReference type="PIRSR" id="PIRSR004848-1"/>
    </source>
</evidence>
<dbReference type="SUPFAM" id="SSF51419">
    <property type="entry name" value="PLP-binding barrel"/>
    <property type="match status" value="1"/>
</dbReference>
<dbReference type="eggNOG" id="COG0325">
    <property type="taxonomic scope" value="Bacteria"/>
</dbReference>